<dbReference type="InParanoid" id="A0A3Q7GL02"/>
<dbReference type="STRING" id="4081.A0A3Q7GL02"/>
<keyword evidence="1" id="KW-0732">Signal</keyword>
<evidence type="ECO:0008006" key="4">
    <source>
        <dbReference type="Google" id="ProtNLM"/>
    </source>
</evidence>
<dbReference type="AlphaFoldDB" id="A0A3Q7GL02"/>
<accession>A0A3Q7GL02</accession>
<organism evidence="2">
    <name type="scientific">Solanum lycopersicum</name>
    <name type="common">Tomato</name>
    <name type="synonym">Lycopersicon esculentum</name>
    <dbReference type="NCBI Taxonomy" id="4081"/>
    <lineage>
        <taxon>Eukaryota</taxon>
        <taxon>Viridiplantae</taxon>
        <taxon>Streptophyta</taxon>
        <taxon>Embryophyta</taxon>
        <taxon>Tracheophyta</taxon>
        <taxon>Spermatophyta</taxon>
        <taxon>Magnoliopsida</taxon>
        <taxon>eudicotyledons</taxon>
        <taxon>Gunneridae</taxon>
        <taxon>Pentapetalae</taxon>
        <taxon>asterids</taxon>
        <taxon>lamiids</taxon>
        <taxon>Solanales</taxon>
        <taxon>Solanaceae</taxon>
        <taxon>Solanoideae</taxon>
        <taxon>Solaneae</taxon>
        <taxon>Solanum</taxon>
        <taxon>Solanum subgen. Lycopersicon</taxon>
    </lineage>
</organism>
<dbReference type="Proteomes" id="UP000004994">
    <property type="component" value="Chromosome 5"/>
</dbReference>
<evidence type="ECO:0000313" key="3">
    <source>
        <dbReference type="Proteomes" id="UP000004994"/>
    </source>
</evidence>
<feature type="signal peptide" evidence="1">
    <location>
        <begin position="1"/>
        <end position="18"/>
    </location>
</feature>
<dbReference type="PaxDb" id="4081-Solyc05g055120.2.1"/>
<dbReference type="Gramene" id="Solyc05g055120.3.1">
    <property type="protein sequence ID" value="Solyc05g055120.3.1.1"/>
    <property type="gene ID" value="Solyc05g055120.3"/>
</dbReference>
<evidence type="ECO:0000313" key="2">
    <source>
        <dbReference type="EnsemblPlants" id="Solyc05g055120.3.1.1"/>
    </source>
</evidence>
<reference evidence="2" key="1">
    <citation type="journal article" date="2012" name="Nature">
        <title>The tomato genome sequence provides insights into fleshy fruit evolution.</title>
        <authorList>
            <consortium name="Tomato Genome Consortium"/>
        </authorList>
    </citation>
    <scope>NUCLEOTIDE SEQUENCE [LARGE SCALE GENOMIC DNA]</scope>
    <source>
        <strain evidence="2">cv. Heinz 1706</strain>
    </source>
</reference>
<sequence>MLSSMFIWLLFPGDAVKGEVEFPNMDCVDGFVKDVEPNGKAGPVGVLGADPKTAAVVAGGVKEDEDAPNANAVGVAELNGELKPGDLGACQLEPKIPAALEVCEEVELAPKANGLGLTVLEALTAFVDRTEELAPKLNTPGAALVEVLTVFVDGTEELAPKLNTPGAALVEVLTVFVDRTEELAPKLNMPVVALVEVLTVFVGEAKELPPKLNTPGVAFVEVLTVLVEE</sequence>
<evidence type="ECO:0000256" key="1">
    <source>
        <dbReference type="SAM" id="SignalP"/>
    </source>
</evidence>
<name>A0A3Q7GL02_SOLLC</name>
<protein>
    <recommendedName>
        <fullName evidence="4">Secreted protein</fullName>
    </recommendedName>
</protein>
<proteinExistence type="predicted"/>
<reference evidence="2" key="2">
    <citation type="submission" date="2019-01" db="UniProtKB">
        <authorList>
            <consortium name="EnsemblPlants"/>
        </authorList>
    </citation>
    <scope>IDENTIFICATION</scope>
    <source>
        <strain evidence="2">cv. Heinz 1706</strain>
    </source>
</reference>
<keyword evidence="3" id="KW-1185">Reference proteome</keyword>
<feature type="chain" id="PRO_5018780945" description="Secreted protein" evidence="1">
    <location>
        <begin position="19"/>
        <end position="229"/>
    </location>
</feature>
<dbReference type="EnsemblPlants" id="Solyc05g055120.3.1">
    <property type="protein sequence ID" value="Solyc05g055120.3.1.1"/>
    <property type="gene ID" value="Solyc05g055120.3"/>
</dbReference>